<dbReference type="EMBL" id="HBHR01014216">
    <property type="protein sequence ID" value="CAD9865495.1"/>
    <property type="molecule type" value="Transcribed_RNA"/>
</dbReference>
<name>A0A7S2V077_9STRA</name>
<feature type="transmembrane region" description="Helical" evidence="2">
    <location>
        <begin position="55"/>
        <end position="73"/>
    </location>
</feature>
<keyword evidence="2" id="KW-0812">Transmembrane</keyword>
<organism evidence="3">
    <name type="scientific">Fibrocapsa japonica</name>
    <dbReference type="NCBI Taxonomy" id="94617"/>
    <lineage>
        <taxon>Eukaryota</taxon>
        <taxon>Sar</taxon>
        <taxon>Stramenopiles</taxon>
        <taxon>Ochrophyta</taxon>
        <taxon>Raphidophyceae</taxon>
        <taxon>Chattonellales</taxon>
        <taxon>Chattonellaceae</taxon>
        <taxon>Fibrocapsa</taxon>
    </lineage>
</organism>
<dbReference type="AlphaFoldDB" id="A0A7S2V077"/>
<accession>A0A7S2V077</accession>
<keyword evidence="2" id="KW-0472">Membrane</keyword>
<proteinExistence type="predicted"/>
<feature type="compositionally biased region" description="Basic and acidic residues" evidence="1">
    <location>
        <begin position="275"/>
        <end position="301"/>
    </location>
</feature>
<protein>
    <submittedName>
        <fullName evidence="3">Uncharacterized protein</fullName>
    </submittedName>
</protein>
<evidence type="ECO:0000313" key="3">
    <source>
        <dbReference type="EMBL" id="CAD9865495.1"/>
    </source>
</evidence>
<gene>
    <name evidence="3" type="ORF">FJAP1339_LOCUS7036</name>
</gene>
<sequence>MVSKQPSDDGMAKPEKCSHLDDLPFFANESSVLVAKINNHENEVFEMKLNKVSRVLIVIAAFVATFAISHEIYHHRTFRFMHVGTMQNLVGFEVNQCMDIDKDLRGACCTDPSKPVLGGVDVVELYKQGEDTMPKIGDDNIGALLTTTAGEYLFNFISQENLDAFLADPWRYAPAWGGFCGYGVAFEEKSYKDDAVKRLGPYVDLSAWTISAGDGRLYFFGGGGPRGKFLADERAVQYGNDNWSGYYAGNLYDGHFDTNCFHRQTYQDLINNIKTPDEGGPKNGKRGADDETLAKLRGEAP</sequence>
<evidence type="ECO:0000256" key="1">
    <source>
        <dbReference type="SAM" id="MobiDB-lite"/>
    </source>
</evidence>
<reference evidence="3" key="1">
    <citation type="submission" date="2021-01" db="EMBL/GenBank/DDBJ databases">
        <authorList>
            <person name="Corre E."/>
            <person name="Pelletier E."/>
            <person name="Niang G."/>
            <person name="Scheremetjew M."/>
            <person name="Finn R."/>
            <person name="Kale V."/>
            <person name="Holt S."/>
            <person name="Cochrane G."/>
            <person name="Meng A."/>
            <person name="Brown T."/>
            <person name="Cohen L."/>
        </authorList>
    </citation>
    <scope>NUCLEOTIDE SEQUENCE</scope>
    <source>
        <strain evidence="3">CCMP1661</strain>
    </source>
</reference>
<evidence type="ECO:0000256" key="2">
    <source>
        <dbReference type="SAM" id="Phobius"/>
    </source>
</evidence>
<keyword evidence="2" id="KW-1133">Transmembrane helix</keyword>
<feature type="region of interest" description="Disordered" evidence="1">
    <location>
        <begin position="272"/>
        <end position="301"/>
    </location>
</feature>